<dbReference type="InterPro" id="IPR046373">
    <property type="entry name" value="Acyl-CoA_Oxase/DH_mid-dom_sf"/>
</dbReference>
<dbReference type="SUPFAM" id="SSF56645">
    <property type="entry name" value="Acyl-CoA dehydrogenase NM domain-like"/>
    <property type="match status" value="1"/>
</dbReference>
<dbReference type="AlphaFoldDB" id="A0A848KVQ5"/>
<dbReference type="Pfam" id="PF02771">
    <property type="entry name" value="Acyl-CoA_dh_N"/>
    <property type="match status" value="1"/>
</dbReference>
<evidence type="ECO:0000259" key="2">
    <source>
        <dbReference type="Pfam" id="PF02771"/>
    </source>
</evidence>
<reference evidence="4 5" key="1">
    <citation type="submission" date="2019-05" db="EMBL/GenBank/DDBJ databases">
        <authorList>
            <person name="Lee S.D."/>
        </authorList>
    </citation>
    <scope>NUCLEOTIDE SEQUENCE [LARGE SCALE GENOMIC DNA]</scope>
    <source>
        <strain evidence="4 5">YC2-7</strain>
    </source>
</reference>
<dbReference type="InterPro" id="IPR013786">
    <property type="entry name" value="AcylCoA_DH/ox_N"/>
</dbReference>
<dbReference type="PANTHER" id="PTHR43884">
    <property type="entry name" value="ACYL-COA DEHYDROGENASE"/>
    <property type="match status" value="1"/>
</dbReference>
<keyword evidence="1" id="KW-0560">Oxidoreductase</keyword>
<comment type="caution">
    <text evidence="4">The sequence shown here is derived from an EMBL/GenBank/DDBJ whole genome shotgun (WGS) entry which is preliminary data.</text>
</comment>
<name>A0A848KVQ5_9NOCA</name>
<dbReference type="Pfam" id="PF08028">
    <property type="entry name" value="Acyl-CoA_dh_2"/>
    <property type="match status" value="1"/>
</dbReference>
<dbReference type="Proteomes" id="UP000535543">
    <property type="component" value="Unassembled WGS sequence"/>
</dbReference>
<dbReference type="GO" id="GO:0003995">
    <property type="term" value="F:acyl-CoA dehydrogenase activity"/>
    <property type="evidence" value="ECO:0007669"/>
    <property type="project" value="TreeGrafter"/>
</dbReference>
<evidence type="ECO:0000313" key="4">
    <source>
        <dbReference type="EMBL" id="NMN99547.1"/>
    </source>
</evidence>
<evidence type="ECO:0000259" key="3">
    <source>
        <dbReference type="Pfam" id="PF08028"/>
    </source>
</evidence>
<dbReference type="GO" id="GO:0050660">
    <property type="term" value="F:flavin adenine dinucleotide binding"/>
    <property type="evidence" value="ECO:0007669"/>
    <property type="project" value="InterPro"/>
</dbReference>
<dbReference type="EMBL" id="VCQU01000020">
    <property type="protein sequence ID" value="NMN99547.1"/>
    <property type="molecule type" value="Genomic_DNA"/>
</dbReference>
<evidence type="ECO:0000256" key="1">
    <source>
        <dbReference type="ARBA" id="ARBA00023002"/>
    </source>
</evidence>
<reference evidence="4 5" key="2">
    <citation type="submission" date="2020-06" db="EMBL/GenBank/DDBJ databases">
        <title>Antribacter stalactiti gen. nov., sp. nov., a new member of the family Nacardiaceae isolated from a cave.</title>
        <authorList>
            <person name="Kim I.S."/>
        </authorList>
    </citation>
    <scope>NUCLEOTIDE SEQUENCE [LARGE SCALE GENOMIC DNA]</scope>
    <source>
        <strain evidence="4 5">YC2-7</strain>
    </source>
</reference>
<evidence type="ECO:0000313" key="5">
    <source>
        <dbReference type="Proteomes" id="UP000535543"/>
    </source>
</evidence>
<dbReference type="InterPro" id="IPR037069">
    <property type="entry name" value="AcylCoA_DH/ox_N_sf"/>
</dbReference>
<proteinExistence type="predicted"/>
<organism evidence="4 5">
    <name type="scientific">Antrihabitans stalactiti</name>
    <dbReference type="NCBI Taxonomy" id="2584121"/>
    <lineage>
        <taxon>Bacteria</taxon>
        <taxon>Bacillati</taxon>
        <taxon>Actinomycetota</taxon>
        <taxon>Actinomycetes</taxon>
        <taxon>Mycobacteriales</taxon>
        <taxon>Nocardiaceae</taxon>
        <taxon>Antrihabitans</taxon>
    </lineage>
</organism>
<sequence length="381" mass="40516">MTTFADARTPNATTDWVGLAREIGATLRPEVAERDRTGEISAPAFDALRTTGLSSALVPTEFGGGGASHAEIGRALRELGRDDPSTAVAFAMHSHLVATQVWRHKHGMDASKVFEKVAGSQAILISTGASDWMASNGTAERVEGGYRVSARKAPASGCEVGDIIVTSIRWDDAPDGPNVLHIAVPKSADGVSIESTWDTMGLRATGSHTVVLDDVFVPHAAVSLIRPADVWPPLLNIVIGAALPLVMSAYLGIADAAVTTARTVVAGRREAHTFQLVGEMMNAYTTAEDLIAAMFADSDDLRFPNTDAFASKILCRKTVVAEALIETVRLAIEVTGGFGYSRQGEIERLYRDIHGGLFHPLPRAKQTQFTGRVTLGLSPAF</sequence>
<protein>
    <submittedName>
        <fullName evidence="4">Acyl-CoA dehydrogenase</fullName>
    </submittedName>
</protein>
<feature type="domain" description="Acyl-CoA dehydrogenase C-terminal" evidence="3">
    <location>
        <begin position="249"/>
        <end position="359"/>
    </location>
</feature>
<dbReference type="PANTHER" id="PTHR43884:SF12">
    <property type="entry name" value="ISOVALERYL-COA DEHYDROGENASE, MITOCHONDRIAL-RELATED"/>
    <property type="match status" value="1"/>
</dbReference>
<dbReference type="InterPro" id="IPR036250">
    <property type="entry name" value="AcylCo_DH-like_C"/>
</dbReference>
<keyword evidence="5" id="KW-1185">Reference proteome</keyword>
<dbReference type="PIRSF" id="PIRSF016578">
    <property type="entry name" value="HsaA"/>
    <property type="match status" value="1"/>
</dbReference>
<dbReference type="InterPro" id="IPR013107">
    <property type="entry name" value="Acyl-CoA_DH_C"/>
</dbReference>
<accession>A0A848KVQ5</accession>
<dbReference type="SUPFAM" id="SSF47203">
    <property type="entry name" value="Acyl-CoA dehydrogenase C-terminal domain-like"/>
    <property type="match status" value="1"/>
</dbReference>
<gene>
    <name evidence="4" type="ORF">FGL95_31470</name>
</gene>
<dbReference type="RefSeq" id="WP_169594919.1">
    <property type="nucleotide sequence ID" value="NZ_VCQU01000020.1"/>
</dbReference>
<feature type="domain" description="Acyl-CoA dehydrogenase/oxidase N-terminal" evidence="2">
    <location>
        <begin position="26"/>
        <end position="104"/>
    </location>
</feature>
<dbReference type="Gene3D" id="1.20.140.10">
    <property type="entry name" value="Butyryl-CoA Dehydrogenase, subunit A, domain 3"/>
    <property type="match status" value="1"/>
</dbReference>
<dbReference type="InterPro" id="IPR009100">
    <property type="entry name" value="AcylCoA_DH/oxidase_NM_dom_sf"/>
</dbReference>
<dbReference type="Gene3D" id="2.40.110.10">
    <property type="entry name" value="Butyryl-CoA Dehydrogenase, subunit A, domain 2"/>
    <property type="match status" value="1"/>
</dbReference>
<dbReference type="Gene3D" id="1.10.540.10">
    <property type="entry name" value="Acyl-CoA dehydrogenase/oxidase, N-terminal domain"/>
    <property type="match status" value="1"/>
</dbReference>